<sequence>MLSEEFLPSYLRNSPINKRKKNVYKSKSLPTHWNSMDCWPYINVIDQNGLNLKYNGPGRENNRHNLFLRCIGIGYCKSDVELNVLPGWVSDSIGYHGDDGRLYYGRGNGKMFGPCYATGDTIDDLINYELVGEMYPMCGMAINGECISANFGTKPFVFDIDNYAEVIFADAESKE</sequence>
<dbReference type="SUPFAM" id="SSF49899">
    <property type="entry name" value="Concanavalin A-like lectins/glucanases"/>
    <property type="match status" value="1"/>
</dbReference>
<gene>
    <name evidence="1" type="ORF">DERYTH_LOCUS10554</name>
</gene>
<comment type="caution">
    <text evidence="1">The sequence shown here is derived from an EMBL/GenBank/DDBJ whole genome shotgun (WGS) entry which is preliminary data.</text>
</comment>
<reference evidence="1" key="1">
    <citation type="submission" date="2021-06" db="EMBL/GenBank/DDBJ databases">
        <authorList>
            <person name="Kallberg Y."/>
            <person name="Tangrot J."/>
            <person name="Rosling A."/>
        </authorList>
    </citation>
    <scope>NUCLEOTIDE SEQUENCE</scope>
    <source>
        <strain evidence="1">MA453B</strain>
    </source>
</reference>
<dbReference type="EMBL" id="CAJVPY010006184">
    <property type="protein sequence ID" value="CAG8657988.1"/>
    <property type="molecule type" value="Genomic_DNA"/>
</dbReference>
<evidence type="ECO:0000313" key="2">
    <source>
        <dbReference type="Proteomes" id="UP000789405"/>
    </source>
</evidence>
<dbReference type="OrthoDB" id="25503at2759"/>
<dbReference type="AlphaFoldDB" id="A0A9N9DYN3"/>
<organism evidence="1 2">
    <name type="scientific">Dentiscutata erythropus</name>
    <dbReference type="NCBI Taxonomy" id="1348616"/>
    <lineage>
        <taxon>Eukaryota</taxon>
        <taxon>Fungi</taxon>
        <taxon>Fungi incertae sedis</taxon>
        <taxon>Mucoromycota</taxon>
        <taxon>Glomeromycotina</taxon>
        <taxon>Glomeromycetes</taxon>
        <taxon>Diversisporales</taxon>
        <taxon>Gigasporaceae</taxon>
        <taxon>Dentiscutata</taxon>
    </lineage>
</organism>
<keyword evidence="2" id="KW-1185">Reference proteome</keyword>
<proteinExistence type="predicted"/>
<dbReference type="Proteomes" id="UP000789405">
    <property type="component" value="Unassembled WGS sequence"/>
</dbReference>
<dbReference type="InterPro" id="IPR013320">
    <property type="entry name" value="ConA-like_dom_sf"/>
</dbReference>
<name>A0A9N9DYN3_9GLOM</name>
<protein>
    <submittedName>
        <fullName evidence="1">21974_t:CDS:1</fullName>
    </submittedName>
</protein>
<dbReference type="InterPro" id="IPR043136">
    <property type="entry name" value="B30.2/SPRY_sf"/>
</dbReference>
<evidence type="ECO:0000313" key="1">
    <source>
        <dbReference type="EMBL" id="CAG8657988.1"/>
    </source>
</evidence>
<accession>A0A9N9DYN3</accession>
<dbReference type="Gene3D" id="2.60.120.920">
    <property type="match status" value="1"/>
</dbReference>